<dbReference type="InterPro" id="IPR029046">
    <property type="entry name" value="LolA/LolB/LppX"/>
</dbReference>
<dbReference type="EMBL" id="FMZX01000019">
    <property type="protein sequence ID" value="SDE12467.1"/>
    <property type="molecule type" value="Genomic_DNA"/>
</dbReference>
<keyword evidence="1 2" id="KW-0732">Signal</keyword>
<dbReference type="InterPro" id="IPR006311">
    <property type="entry name" value="TAT_signal"/>
</dbReference>
<dbReference type="Proteomes" id="UP000198925">
    <property type="component" value="Unassembled WGS sequence"/>
</dbReference>
<evidence type="ECO:0000313" key="4">
    <source>
        <dbReference type="Proteomes" id="UP000198925"/>
    </source>
</evidence>
<evidence type="ECO:0000256" key="2">
    <source>
        <dbReference type="SAM" id="SignalP"/>
    </source>
</evidence>
<reference evidence="3 4" key="1">
    <citation type="submission" date="2016-10" db="EMBL/GenBank/DDBJ databases">
        <authorList>
            <person name="de Groot N.N."/>
        </authorList>
    </citation>
    <scope>NUCLEOTIDE SEQUENCE [LARGE SCALE GENOMIC DNA]</scope>
    <source>
        <strain evidence="3 4">CPCC 100156</strain>
    </source>
</reference>
<feature type="signal peptide" evidence="2">
    <location>
        <begin position="1"/>
        <end position="28"/>
    </location>
</feature>
<protein>
    <submittedName>
        <fullName evidence="3">Outer membrane lipoprotein-sorting protein</fullName>
    </submittedName>
</protein>
<evidence type="ECO:0000256" key="1">
    <source>
        <dbReference type="ARBA" id="ARBA00022729"/>
    </source>
</evidence>
<accession>A0A1G7ADC1</accession>
<name>A0A1G7ADC1_9PROT</name>
<organism evidence="3 4">
    <name type="scientific">Belnapia rosea</name>
    <dbReference type="NCBI Taxonomy" id="938405"/>
    <lineage>
        <taxon>Bacteria</taxon>
        <taxon>Pseudomonadati</taxon>
        <taxon>Pseudomonadota</taxon>
        <taxon>Alphaproteobacteria</taxon>
        <taxon>Acetobacterales</taxon>
        <taxon>Roseomonadaceae</taxon>
        <taxon>Belnapia</taxon>
    </lineage>
</organism>
<keyword evidence="4" id="KW-1185">Reference proteome</keyword>
<dbReference type="Gene3D" id="2.50.20.10">
    <property type="entry name" value="Lipoprotein localisation LolA/LolB/LppX"/>
    <property type="match status" value="1"/>
</dbReference>
<dbReference type="SUPFAM" id="SSF89392">
    <property type="entry name" value="Prokaryotic lipoproteins and lipoprotein localization factors"/>
    <property type="match status" value="1"/>
</dbReference>
<dbReference type="PROSITE" id="PS51318">
    <property type="entry name" value="TAT"/>
    <property type="match status" value="1"/>
</dbReference>
<evidence type="ECO:0000313" key="3">
    <source>
        <dbReference type="EMBL" id="SDE12467.1"/>
    </source>
</evidence>
<dbReference type="InterPro" id="IPR004564">
    <property type="entry name" value="OM_lipoprot_carrier_LolA-like"/>
</dbReference>
<dbReference type="Pfam" id="PF03548">
    <property type="entry name" value="LolA"/>
    <property type="match status" value="1"/>
</dbReference>
<proteinExistence type="predicted"/>
<gene>
    <name evidence="3" type="ORF">SAMN04487779_101944</name>
</gene>
<dbReference type="PANTHER" id="PTHR35869:SF1">
    <property type="entry name" value="OUTER-MEMBRANE LIPOPROTEIN CARRIER PROTEIN"/>
    <property type="match status" value="1"/>
</dbReference>
<dbReference type="AlphaFoldDB" id="A0A1G7ADC1"/>
<dbReference type="STRING" id="938405.SAMN02927895_03532"/>
<sequence length="217" mass="24091">MPGMDRRTLLALLPAALLSPGAAGPAWAQSPALTERDRADIARAEAWLGALRTLKARFLQIAQNGAAAEGTAWIQRPGRMRFEYDPPEPLLLVASYGQFFYFDRQLKQATTLPLSSTPLGILLRDEVRLAGDVTVSRVERSGGLLRITLFRTGQAAEGRLTLVFNESPVELRQWAVVDAQGHETRVTLYQPEYGGRFPAILFDFNDPRFRDELGIPQ</sequence>
<keyword evidence="3" id="KW-0449">Lipoprotein</keyword>
<dbReference type="PANTHER" id="PTHR35869">
    <property type="entry name" value="OUTER-MEMBRANE LIPOPROTEIN CARRIER PROTEIN"/>
    <property type="match status" value="1"/>
</dbReference>
<feature type="chain" id="PRO_5011614615" evidence="2">
    <location>
        <begin position="29"/>
        <end position="217"/>
    </location>
</feature>
<dbReference type="CDD" id="cd16325">
    <property type="entry name" value="LolA"/>
    <property type="match status" value="1"/>
</dbReference>